<reference evidence="1" key="1">
    <citation type="submission" date="2022-07" db="EMBL/GenBank/DDBJ databases">
        <title>Phylogenomic reconstructions and comparative analyses of Kickxellomycotina fungi.</title>
        <authorList>
            <person name="Reynolds N.K."/>
            <person name="Stajich J.E."/>
            <person name="Barry K."/>
            <person name="Grigoriev I.V."/>
            <person name="Crous P."/>
            <person name="Smith M.E."/>
        </authorList>
    </citation>
    <scope>NUCLEOTIDE SEQUENCE</scope>
    <source>
        <strain evidence="1">CBS 102833</strain>
    </source>
</reference>
<name>A0ACC1LS28_9FUNG</name>
<sequence length="155" mass="17501">MGLNCMDCSHAILDIKLKQMSVQLGNKQVWVHCHQLQEMPFMQLVDSTTLNLLDLDEFELMAKSNNIEYMGIVHINEWGMTLSALNTVAITGIEIREGHGIMKQLLSEFGQVFGKPAAGLPPKHNIDHQIELKEGTQPIGHMPYQLNPEKLKELK</sequence>
<accession>A0ACC1LS28</accession>
<keyword evidence="2" id="KW-1185">Reference proteome</keyword>
<organism evidence="1 2">
    <name type="scientific">Coemansia furcata</name>
    <dbReference type="NCBI Taxonomy" id="417177"/>
    <lineage>
        <taxon>Eukaryota</taxon>
        <taxon>Fungi</taxon>
        <taxon>Fungi incertae sedis</taxon>
        <taxon>Zoopagomycota</taxon>
        <taxon>Kickxellomycotina</taxon>
        <taxon>Kickxellomycetes</taxon>
        <taxon>Kickxellales</taxon>
        <taxon>Kickxellaceae</taxon>
        <taxon>Coemansia</taxon>
    </lineage>
</organism>
<dbReference type="Proteomes" id="UP001140096">
    <property type="component" value="Unassembled WGS sequence"/>
</dbReference>
<dbReference type="EMBL" id="JANBUP010000026">
    <property type="protein sequence ID" value="KAJ2813731.1"/>
    <property type="molecule type" value="Genomic_DNA"/>
</dbReference>
<protein>
    <submittedName>
        <fullName evidence="1">Uncharacterized protein</fullName>
    </submittedName>
</protein>
<evidence type="ECO:0000313" key="1">
    <source>
        <dbReference type="EMBL" id="KAJ2813731.1"/>
    </source>
</evidence>
<comment type="caution">
    <text evidence="1">The sequence shown here is derived from an EMBL/GenBank/DDBJ whole genome shotgun (WGS) entry which is preliminary data.</text>
</comment>
<proteinExistence type="predicted"/>
<evidence type="ECO:0000313" key="2">
    <source>
        <dbReference type="Proteomes" id="UP001140096"/>
    </source>
</evidence>
<gene>
    <name evidence="1" type="ORF">H4S07_000458</name>
</gene>